<dbReference type="AlphaFoldDB" id="A0A7L2B247"/>
<dbReference type="PANTHER" id="PTHR45912:SF3">
    <property type="entry name" value="CILIA- AND FLAGELLA-ASSOCIATED PROTEIN 47"/>
    <property type="match status" value="1"/>
</dbReference>
<proteinExistence type="predicted"/>
<evidence type="ECO:0000259" key="1">
    <source>
        <dbReference type="Pfam" id="PF26579"/>
    </source>
</evidence>
<keyword evidence="3" id="KW-1185">Reference proteome</keyword>
<accession>A0A7L2B247</accession>
<dbReference type="InterPro" id="IPR058952">
    <property type="entry name" value="Ig_CFAP47"/>
</dbReference>
<sequence length="255" mass="28420">DLTGTRLAPKEKLDIPVLFMPDTMKMYEAVVIIHVMRENGENWPYEDSTALDKDLESRVTVRENSGIHGICWIYPVHGIPEAPQQKFIPAVVCCQAKQRVERRVEVLLTGVVPGANAMPAARNSATVNTNKPANIQEELQVTDGFSTTVEFLYEIQYQSNEIKSQLGALIGMQLIQREWDTESGTVTLIFSVVFAPNKPIRNEATLIVQCTTGGVWKFPMLFIATKPEVDDVINIEAVGLNKESIVGFKLTSQTR</sequence>
<dbReference type="OrthoDB" id="10060824at2759"/>
<dbReference type="GO" id="GO:0007288">
    <property type="term" value="P:sperm axoneme assembly"/>
    <property type="evidence" value="ECO:0007669"/>
    <property type="project" value="TreeGrafter"/>
</dbReference>
<dbReference type="Pfam" id="PF26579">
    <property type="entry name" value="Ig_CFAP47"/>
    <property type="match status" value="1"/>
</dbReference>
<comment type="caution">
    <text evidence="2">The sequence shown here is derived from an EMBL/GenBank/DDBJ whole genome shotgun (WGS) entry which is preliminary data.</text>
</comment>
<evidence type="ECO:0000313" key="3">
    <source>
        <dbReference type="Proteomes" id="UP000590868"/>
    </source>
</evidence>
<protein>
    <submittedName>
        <fullName evidence="2">CFA47 protein</fullName>
    </submittedName>
</protein>
<feature type="non-terminal residue" evidence="2">
    <location>
        <position position="1"/>
    </location>
</feature>
<gene>
    <name evidence="2" type="primary">Cfap47_5</name>
    <name evidence="2" type="ORF">HELFUL_R04791</name>
</gene>
<evidence type="ECO:0000313" key="2">
    <source>
        <dbReference type="EMBL" id="NXP52518.1"/>
    </source>
</evidence>
<name>A0A7L2B247_9GRUI</name>
<dbReference type="GO" id="GO:0005929">
    <property type="term" value="C:cilium"/>
    <property type="evidence" value="ECO:0007669"/>
    <property type="project" value="TreeGrafter"/>
</dbReference>
<dbReference type="Proteomes" id="UP000590868">
    <property type="component" value="Unassembled WGS sequence"/>
</dbReference>
<organism evidence="2 3">
    <name type="scientific">Heliornis fulica</name>
    <name type="common">sungrebe</name>
    <dbReference type="NCBI Taxonomy" id="54369"/>
    <lineage>
        <taxon>Eukaryota</taxon>
        <taxon>Metazoa</taxon>
        <taxon>Chordata</taxon>
        <taxon>Craniata</taxon>
        <taxon>Vertebrata</taxon>
        <taxon>Euteleostomi</taxon>
        <taxon>Archelosauria</taxon>
        <taxon>Archosauria</taxon>
        <taxon>Dinosauria</taxon>
        <taxon>Saurischia</taxon>
        <taxon>Theropoda</taxon>
        <taxon>Coelurosauria</taxon>
        <taxon>Aves</taxon>
        <taxon>Neognathae</taxon>
        <taxon>Neoaves</taxon>
        <taxon>Gruiformes</taxon>
        <taxon>Heliornithidae</taxon>
        <taxon>Heliornis</taxon>
    </lineage>
</organism>
<dbReference type="EMBL" id="VXBZ01009087">
    <property type="protein sequence ID" value="NXP52518.1"/>
    <property type="molecule type" value="Genomic_DNA"/>
</dbReference>
<feature type="non-terminal residue" evidence="2">
    <location>
        <position position="255"/>
    </location>
</feature>
<dbReference type="PANTHER" id="PTHR45912">
    <property type="entry name" value="CILIA- AND FLAGELLA-ASSOCIATED PROTEIN 47"/>
    <property type="match status" value="1"/>
</dbReference>
<feature type="domain" description="CFAP47-like immunoglobulin-like" evidence="1">
    <location>
        <begin position="82"/>
        <end position="225"/>
    </location>
</feature>
<reference evidence="2 3" key="1">
    <citation type="submission" date="2019-09" db="EMBL/GenBank/DDBJ databases">
        <title>Bird 10,000 Genomes (B10K) Project - Family phase.</title>
        <authorList>
            <person name="Zhang G."/>
        </authorList>
    </citation>
    <scope>NUCLEOTIDE SEQUENCE [LARGE SCALE GENOMIC DNA]</scope>
    <source>
        <strain evidence="2">B10K-DU-001-55</strain>
        <tissue evidence="2">Muscle</tissue>
    </source>
</reference>